<dbReference type="FunFam" id="1.10.3470.10:FF:000001">
    <property type="entry name" value="Vitamin B12 ABC transporter permease BtuC"/>
    <property type="match status" value="1"/>
</dbReference>
<dbReference type="Pfam" id="PF01032">
    <property type="entry name" value="FecCD"/>
    <property type="match status" value="1"/>
</dbReference>
<evidence type="ECO:0000256" key="1">
    <source>
        <dbReference type="ARBA" id="ARBA00004651"/>
    </source>
</evidence>
<gene>
    <name evidence="9" type="ORF">B7C62_11605</name>
</gene>
<comment type="similarity">
    <text evidence="2">Belongs to the binding-protein-dependent transport system permease family. FecCD subfamily.</text>
</comment>
<evidence type="ECO:0000256" key="6">
    <source>
        <dbReference type="ARBA" id="ARBA00022989"/>
    </source>
</evidence>
<dbReference type="KEGG" id="kab:B7C62_11605"/>
<evidence type="ECO:0000313" key="9">
    <source>
        <dbReference type="EMBL" id="ARF77105.1"/>
    </source>
</evidence>
<evidence type="ECO:0000256" key="2">
    <source>
        <dbReference type="ARBA" id="ARBA00007935"/>
    </source>
</evidence>
<dbReference type="CDD" id="cd06550">
    <property type="entry name" value="TM_ABC_iron-siderophores_like"/>
    <property type="match status" value="1"/>
</dbReference>
<keyword evidence="4" id="KW-1003">Cell membrane</keyword>
<feature type="transmembrane region" description="Helical" evidence="8">
    <location>
        <begin position="293"/>
        <end position="315"/>
    </location>
</feature>
<dbReference type="GO" id="GO:0005886">
    <property type="term" value="C:plasma membrane"/>
    <property type="evidence" value="ECO:0007669"/>
    <property type="project" value="UniProtKB-SubCell"/>
</dbReference>
<dbReference type="PANTHER" id="PTHR30472:SF1">
    <property type="entry name" value="FE(3+) DICITRATE TRANSPORT SYSTEM PERMEASE PROTEIN FECC-RELATED"/>
    <property type="match status" value="1"/>
</dbReference>
<organism evidence="9 10">
    <name type="scientific">Kitasatospora albolonga</name>
    <dbReference type="NCBI Taxonomy" id="68173"/>
    <lineage>
        <taxon>Bacteria</taxon>
        <taxon>Bacillati</taxon>
        <taxon>Actinomycetota</taxon>
        <taxon>Actinomycetes</taxon>
        <taxon>Kitasatosporales</taxon>
        <taxon>Streptomycetaceae</taxon>
        <taxon>Kitasatospora</taxon>
    </lineage>
</organism>
<dbReference type="Proteomes" id="UP000192251">
    <property type="component" value="Chromosome"/>
</dbReference>
<protein>
    <submittedName>
        <fullName evidence="9">ABC transporter permease</fullName>
    </submittedName>
</protein>
<feature type="transmembrane region" description="Helical" evidence="8">
    <location>
        <begin position="105"/>
        <end position="126"/>
    </location>
</feature>
<sequence>MRAGAAGRQARPGLVRTNSGRALGLLVALAVLALALAVSLAVGAKPVPLPDVWRALTAYDGSEHAFIVRELRLPRALLGLVAGAALGVSGALIQALTRNPLADPGILGVNAGAGFAVTIGVGFLGLSSIGAYLWLSFVGAVVVTALVYVIGSAGQGGGTPIRLTLVGVALGAVLAGVSSAITLLNPDAFTKLVGWSAGSLAGRDWSILLTVLPFIGAGLLLAFLAARPLNAVALGDDLARSLGANLVRTRLLVIVAVTLLAGAATAAAGPIGFVGLMVPHVARWFIGPDQRWIIPYTVVCAPLLLIAADVIGRVVLSPQELQAGIVTAFVGAPVLILLVRRKKVSGL</sequence>
<dbReference type="AlphaFoldDB" id="A0ABC8C565"/>
<evidence type="ECO:0000256" key="8">
    <source>
        <dbReference type="SAM" id="Phobius"/>
    </source>
</evidence>
<evidence type="ECO:0000313" key="10">
    <source>
        <dbReference type="Proteomes" id="UP000192251"/>
    </source>
</evidence>
<keyword evidence="7 8" id="KW-0472">Membrane</keyword>
<feature type="transmembrane region" description="Helical" evidence="8">
    <location>
        <begin position="132"/>
        <end position="151"/>
    </location>
</feature>
<feature type="transmembrane region" description="Helical" evidence="8">
    <location>
        <begin position="163"/>
        <end position="185"/>
    </location>
</feature>
<accession>A0ABC8C565</accession>
<dbReference type="InterPro" id="IPR037294">
    <property type="entry name" value="ABC_BtuC-like"/>
</dbReference>
<name>A0ABC8C565_9ACTN</name>
<keyword evidence="10" id="KW-1185">Reference proteome</keyword>
<feature type="transmembrane region" description="Helical" evidence="8">
    <location>
        <begin position="321"/>
        <end position="339"/>
    </location>
</feature>
<keyword evidence="5 8" id="KW-0812">Transmembrane</keyword>
<reference evidence="9 10" key="1">
    <citation type="submission" date="2017-04" db="EMBL/GenBank/DDBJ databases">
        <title>The complete genome sequence of Streptomyces albolongus YIM 101047, the producer of novel bafilomycins and novel odoriferous sesquiterpenoids.</title>
        <authorList>
            <person name="Yin M."/>
            <person name="Jiang Y."/>
        </authorList>
    </citation>
    <scope>NUCLEOTIDE SEQUENCE [LARGE SCALE GENOMIC DNA]</scope>
    <source>
        <strain evidence="9 10">YIM 101047</strain>
    </source>
</reference>
<comment type="subcellular location">
    <subcellularLocation>
        <location evidence="1">Cell membrane</location>
        <topology evidence="1">Multi-pass membrane protein</topology>
    </subcellularLocation>
</comment>
<dbReference type="PANTHER" id="PTHR30472">
    <property type="entry name" value="FERRIC ENTEROBACTIN TRANSPORT SYSTEM PERMEASE PROTEIN"/>
    <property type="match status" value="1"/>
</dbReference>
<keyword evidence="6 8" id="KW-1133">Transmembrane helix</keyword>
<keyword evidence="3" id="KW-0813">Transport</keyword>
<evidence type="ECO:0000256" key="3">
    <source>
        <dbReference type="ARBA" id="ARBA00022448"/>
    </source>
</evidence>
<proteinExistence type="inferred from homology"/>
<dbReference type="EMBL" id="CP020563">
    <property type="protein sequence ID" value="ARF77105.1"/>
    <property type="molecule type" value="Genomic_DNA"/>
</dbReference>
<feature type="transmembrane region" description="Helical" evidence="8">
    <location>
        <begin position="76"/>
        <end position="93"/>
    </location>
</feature>
<evidence type="ECO:0000256" key="7">
    <source>
        <dbReference type="ARBA" id="ARBA00023136"/>
    </source>
</evidence>
<dbReference type="SUPFAM" id="SSF81345">
    <property type="entry name" value="ABC transporter involved in vitamin B12 uptake, BtuC"/>
    <property type="match status" value="1"/>
</dbReference>
<dbReference type="Gene3D" id="1.10.3470.10">
    <property type="entry name" value="ABC transporter involved in vitamin B12 uptake, BtuC"/>
    <property type="match status" value="1"/>
</dbReference>
<dbReference type="InterPro" id="IPR000522">
    <property type="entry name" value="ABC_transptr_permease_BtuC"/>
</dbReference>
<feature type="transmembrane region" description="Helical" evidence="8">
    <location>
        <begin position="205"/>
        <end position="226"/>
    </location>
</feature>
<evidence type="ECO:0000256" key="4">
    <source>
        <dbReference type="ARBA" id="ARBA00022475"/>
    </source>
</evidence>
<evidence type="ECO:0000256" key="5">
    <source>
        <dbReference type="ARBA" id="ARBA00022692"/>
    </source>
</evidence>